<accession>A0ABX0Z6R5</accession>
<dbReference type="GO" id="GO:0005524">
    <property type="term" value="F:ATP binding"/>
    <property type="evidence" value="ECO:0007669"/>
    <property type="project" value="UniProtKB-KW"/>
</dbReference>
<dbReference type="SUPFAM" id="SSF52540">
    <property type="entry name" value="P-loop containing nucleoside triphosphate hydrolases"/>
    <property type="match status" value="1"/>
</dbReference>
<protein>
    <submittedName>
        <fullName evidence="2">ATP-binding protein</fullName>
    </submittedName>
</protein>
<feature type="domain" description="Orc1-like AAA ATPase" evidence="1">
    <location>
        <begin position="27"/>
        <end position="92"/>
    </location>
</feature>
<reference evidence="2 3" key="1">
    <citation type="submission" date="2020-03" db="EMBL/GenBank/DDBJ databases">
        <title>WGS of actinomycetes isolated from Thailand.</title>
        <authorList>
            <person name="Thawai C."/>
        </authorList>
    </citation>
    <scope>NUCLEOTIDE SEQUENCE [LARGE SCALE GENOMIC DNA]</scope>
    <source>
        <strain evidence="2 3">HSS6-12</strain>
    </source>
</reference>
<dbReference type="Gene3D" id="3.40.50.300">
    <property type="entry name" value="P-loop containing nucleotide triphosphate hydrolases"/>
    <property type="match status" value="1"/>
</dbReference>
<comment type="caution">
    <text evidence="2">The sequence shown here is derived from an EMBL/GenBank/DDBJ whole genome shotgun (WGS) entry which is preliminary data.</text>
</comment>
<evidence type="ECO:0000313" key="2">
    <source>
        <dbReference type="EMBL" id="NJP31936.1"/>
    </source>
</evidence>
<sequence>MTSESATLGRTTGETLADRLRQIRAATFVGRDDEIAMFRSALDRPAETAGFAVLYVWGPGGIGKSALLRRFADEAEAAGRDVTRVDGRMIERSPAGFERAAQAANLPGRVLLVDTFEACQGMEGWFWDTFLPGLPADALVVLASREPPDHRRRTDADWAAAVRLLPLANLSRAEAAALLLLRGVAEPLSDTLYAFTEGHPLALILAAEVASRHDGEPERWTPHEPAIRTLLDRLVGNLPSAAHRRALEICAHVFVTREDLLREVFGEQAAELFAWLRDRPFIEAGPEGLRPHDLVRDLLIADLRWRDPGGWRVMHKQVSSYFVERALNAVGSQVLPTQLALNYLHRHGDVMAKYITWRGRGEVYEDAYRPSDREAVLRMAERMDGRPGAALVAHWVDRQPDAFRVCRLAGTGQTVAFVAWLRLAEPDETDIQVDPLVAAIWQHAREAGMPRPGNKIAVQRFVNIDGEHPTSSTTMDLIYMRGVAICLREPGLAGTYIHMPNPDYWAPVLEYVGHDRLSGDLSSVFVHDWTAMPVRPWLDMLQNRLLHGPEPAEHRPQLAPLTRAEFDRAVRDLLRTWRHRPSIAVNPLINSRLAGDDELAARVEKLRTAVEDAVDALQGTSRGDTLHRTLAATFFHGTHTQEEAAERLKVPFGTYRHRLSAAVDQVVEELWRRATGADS</sequence>
<keyword evidence="2" id="KW-0067">ATP-binding</keyword>
<dbReference type="InterPro" id="IPR041664">
    <property type="entry name" value="AAA_16"/>
</dbReference>
<keyword evidence="2" id="KW-0547">Nucleotide-binding</keyword>
<organism evidence="2 3">
    <name type="scientific">Micromonospora thermarum</name>
    <dbReference type="NCBI Taxonomy" id="2720024"/>
    <lineage>
        <taxon>Bacteria</taxon>
        <taxon>Bacillati</taxon>
        <taxon>Actinomycetota</taxon>
        <taxon>Actinomycetes</taxon>
        <taxon>Micromonosporales</taxon>
        <taxon>Micromonosporaceae</taxon>
        <taxon>Micromonospora</taxon>
    </lineage>
</organism>
<evidence type="ECO:0000313" key="3">
    <source>
        <dbReference type="Proteomes" id="UP000783871"/>
    </source>
</evidence>
<proteinExistence type="predicted"/>
<dbReference type="Proteomes" id="UP000783871">
    <property type="component" value="Unassembled WGS sequence"/>
</dbReference>
<name>A0ABX0Z6R5_9ACTN</name>
<dbReference type="EMBL" id="JAATEO010000006">
    <property type="protein sequence ID" value="NJP31936.1"/>
    <property type="molecule type" value="Genomic_DNA"/>
</dbReference>
<dbReference type="Pfam" id="PF13191">
    <property type="entry name" value="AAA_16"/>
    <property type="match status" value="1"/>
</dbReference>
<keyword evidence="3" id="KW-1185">Reference proteome</keyword>
<dbReference type="RefSeq" id="WP_168000331.1">
    <property type="nucleotide sequence ID" value="NZ_JAATEO010000006.1"/>
</dbReference>
<evidence type="ECO:0000259" key="1">
    <source>
        <dbReference type="Pfam" id="PF13191"/>
    </source>
</evidence>
<gene>
    <name evidence="2" type="ORF">HCJ94_08055</name>
</gene>
<dbReference type="InterPro" id="IPR027417">
    <property type="entry name" value="P-loop_NTPase"/>
</dbReference>